<evidence type="ECO:0000256" key="1">
    <source>
        <dbReference type="SAM" id="Phobius"/>
    </source>
</evidence>
<dbReference type="Pfam" id="PF13644">
    <property type="entry name" value="DKNYY"/>
    <property type="match status" value="2"/>
</dbReference>
<dbReference type="Proteomes" id="UP000682005">
    <property type="component" value="Chromosome 1"/>
</dbReference>
<keyword evidence="3" id="KW-1185">Reference proteome</keyword>
<keyword evidence="1" id="KW-0472">Membrane</keyword>
<accession>A0ABX7XY01</accession>
<reference evidence="2 3" key="1">
    <citation type="submission" date="2021-03" db="EMBL/GenBank/DDBJ databases">
        <title>Human Oral Microbial Genomes.</title>
        <authorList>
            <person name="Johnston C.D."/>
            <person name="Chen T."/>
            <person name="Dewhirst F.E."/>
        </authorList>
    </citation>
    <scope>NUCLEOTIDE SEQUENCE [LARGE SCALE GENOMIC DNA]</scope>
    <source>
        <strain evidence="2 3">W1435</strain>
    </source>
</reference>
<dbReference type="EMBL" id="CP072370">
    <property type="protein sequence ID" value="QUB86315.1"/>
    <property type="molecule type" value="Genomic_DNA"/>
</dbReference>
<feature type="transmembrane region" description="Helical" evidence="1">
    <location>
        <begin position="30"/>
        <end position="50"/>
    </location>
</feature>
<protein>
    <submittedName>
        <fullName evidence="2">DKNYY domain-containing protein</fullName>
    </submittedName>
</protein>
<name>A0ABX7XY01_9BACT</name>
<dbReference type="InterPro" id="IPR027375">
    <property type="entry name" value="DKNYY"/>
</dbReference>
<keyword evidence="1" id="KW-1133">Transmembrane helix</keyword>
<proteinExistence type="predicted"/>
<keyword evidence="1" id="KW-0812">Transmembrane</keyword>
<evidence type="ECO:0000313" key="3">
    <source>
        <dbReference type="Proteomes" id="UP000682005"/>
    </source>
</evidence>
<dbReference type="RefSeq" id="WP_167336708.1">
    <property type="nucleotide sequence ID" value="NZ_CP012074.1"/>
</dbReference>
<organism evidence="2 3">
    <name type="scientific">Prevotella fusca JCM 17724</name>
    <dbReference type="NCBI Taxonomy" id="1236517"/>
    <lineage>
        <taxon>Bacteria</taxon>
        <taxon>Pseudomonadati</taxon>
        <taxon>Bacteroidota</taxon>
        <taxon>Bacteroidia</taxon>
        <taxon>Bacteroidales</taxon>
        <taxon>Prevotellaceae</taxon>
        <taxon>Prevotella</taxon>
    </lineage>
</organism>
<gene>
    <name evidence="2" type="ORF">J5A51_09420</name>
</gene>
<feature type="transmembrane region" description="Helical" evidence="1">
    <location>
        <begin position="6"/>
        <end position="23"/>
    </location>
</feature>
<sequence length="415" mass="48276">MALFVLPYPIYLLPLLIFSRKIALHYKNPYLFYIIATVPFYIIICSNLLYISPLANARPKGADPFTYKDYGHRSYGWDKFRVYYAFEPLEGADAATFQVMEKNTDYATDKNHVYYRGYVLEGAKPKTFVMVNDQIARDGKDYYTSGLPFCVSDYKSFRLKDEHWCIDKNYAYYIDTKVDFYGVLKVSLGDYKSFSPINDTYAHDSRQVYYKNKIIKGADAATFNLIEDYEPIGKDKNGIYYMDILTDVKDYDKLSTLTDASDFYKDNAGVYTRNLLKMPDGVDTLKLSYIDYLTDWITDTKNVYWRNLVVLGADPKSFAPLTSICLTEKVVYDNGTDTGDYGADLYHIFYRDKMLKDADLASFVYGWDSQAKIAFAYDKHRFYEGHSTPLIQKFRKGKLKNESEMERDYEEGYAH</sequence>
<evidence type="ECO:0000313" key="2">
    <source>
        <dbReference type="EMBL" id="QUB86315.1"/>
    </source>
</evidence>